<organism evidence="2 3">
    <name type="scientific">Campylobacter ureolyticus</name>
    <dbReference type="NCBI Taxonomy" id="827"/>
    <lineage>
        <taxon>Bacteria</taxon>
        <taxon>Pseudomonadati</taxon>
        <taxon>Campylobacterota</taxon>
        <taxon>Epsilonproteobacteria</taxon>
        <taxon>Campylobacterales</taxon>
        <taxon>Campylobacteraceae</taxon>
        <taxon>Campylobacter</taxon>
    </lineage>
</organism>
<dbReference type="EMBL" id="PKHU01000006">
    <property type="protein sequence ID" value="PKZ28860.1"/>
    <property type="molecule type" value="Genomic_DNA"/>
</dbReference>
<evidence type="ECO:0000313" key="2">
    <source>
        <dbReference type="EMBL" id="PKZ28860.1"/>
    </source>
</evidence>
<dbReference type="AlphaFoldDB" id="A0A2I1N8Z4"/>
<dbReference type="PANTHER" id="PTHR33383">
    <property type="entry name" value="MEMBRANE PROTEIN INSERTION EFFICIENCY FACTOR-RELATED"/>
    <property type="match status" value="1"/>
</dbReference>
<dbReference type="PANTHER" id="PTHR33383:SF1">
    <property type="entry name" value="MEMBRANE PROTEIN INSERTION EFFICIENCY FACTOR-RELATED"/>
    <property type="match status" value="1"/>
</dbReference>
<gene>
    <name evidence="2" type="primary">yidD</name>
    <name evidence="2" type="ORF">CYJ41_07085</name>
</gene>
<dbReference type="Pfam" id="PF01809">
    <property type="entry name" value="YidD"/>
    <property type="match status" value="1"/>
</dbReference>
<accession>A0A2I1N8Z4</accession>
<dbReference type="Proteomes" id="UP000234639">
    <property type="component" value="Unassembled WGS sequence"/>
</dbReference>
<comment type="function">
    <text evidence="1">Could be involved in insertion of integral membrane proteins into the membrane.</text>
</comment>
<evidence type="ECO:0000256" key="1">
    <source>
        <dbReference type="HAMAP-Rule" id="MF_00386"/>
    </source>
</evidence>
<dbReference type="InterPro" id="IPR002696">
    <property type="entry name" value="Membr_insert_effic_factor_YidD"/>
</dbReference>
<name>A0A2I1N8Z4_9BACT</name>
<keyword evidence="1" id="KW-1003">Cell membrane</keyword>
<reference evidence="2 3" key="1">
    <citation type="submission" date="2017-12" db="EMBL/GenBank/DDBJ databases">
        <title>Phylogenetic diversity of female urinary microbiome.</title>
        <authorList>
            <person name="Thomas-White K."/>
            <person name="Wolfe A.J."/>
        </authorList>
    </citation>
    <scope>NUCLEOTIDE SEQUENCE [LARGE SCALE GENOMIC DNA]</scope>
    <source>
        <strain evidence="2 3">UMB0112</strain>
    </source>
</reference>
<proteinExistence type="inferred from homology"/>
<comment type="subcellular location">
    <subcellularLocation>
        <location evidence="1">Cell membrane</location>
        <topology evidence="1">Peripheral membrane protein</topology>
        <orientation evidence="1">Cytoplasmic side</orientation>
    </subcellularLocation>
</comment>
<dbReference type="SMART" id="SM01234">
    <property type="entry name" value="Haemolytic"/>
    <property type="match status" value="1"/>
</dbReference>
<dbReference type="NCBIfam" id="TIGR00278">
    <property type="entry name" value="membrane protein insertion efficiency factor YidD"/>
    <property type="match status" value="1"/>
</dbReference>
<comment type="similarity">
    <text evidence="1">Belongs to the UPF0161 family.</text>
</comment>
<protein>
    <recommendedName>
        <fullName evidence="1">Putative membrane protein insertion efficiency factor</fullName>
    </recommendedName>
</protein>
<dbReference type="RefSeq" id="WP_024962478.1">
    <property type="nucleotide sequence ID" value="NZ_CABMOL010000014.1"/>
</dbReference>
<dbReference type="GO" id="GO:0005886">
    <property type="term" value="C:plasma membrane"/>
    <property type="evidence" value="ECO:0007669"/>
    <property type="project" value="UniProtKB-SubCell"/>
</dbReference>
<evidence type="ECO:0000313" key="3">
    <source>
        <dbReference type="Proteomes" id="UP000234639"/>
    </source>
</evidence>
<comment type="caution">
    <text evidence="2">The sequence shown here is derived from an EMBL/GenBank/DDBJ whole genome shotgun (WGS) entry which is preliminary data.</text>
</comment>
<keyword evidence="1" id="KW-0472">Membrane</keyword>
<sequence>MKDFFIKIIKIYQHNISPLFPAACRYYPSCSEYALIQFKHNFCLKAFFLTILRILRCNQLFKGGIDYPIIYKDFSAVKFSFKNKNLKFLFWFVPYKNGKYYVIKSYKKEN</sequence>
<dbReference type="HAMAP" id="MF_00386">
    <property type="entry name" value="UPF0161_YidD"/>
    <property type="match status" value="1"/>
</dbReference>